<evidence type="ECO:0000313" key="3">
    <source>
        <dbReference type="Proteomes" id="UP000579605"/>
    </source>
</evidence>
<feature type="domain" description="DUF5615" evidence="1">
    <location>
        <begin position="1"/>
        <end position="106"/>
    </location>
</feature>
<gene>
    <name evidence="2" type="ORF">F4554_005214</name>
</gene>
<accession>A0A852ZV40</accession>
<evidence type="ECO:0000313" key="2">
    <source>
        <dbReference type="EMBL" id="NYH92576.1"/>
    </source>
</evidence>
<dbReference type="AlphaFoldDB" id="A0A852ZV40"/>
<dbReference type="RefSeq" id="WP_179789982.1">
    <property type="nucleotide sequence ID" value="NZ_BAAARR010000021.1"/>
</dbReference>
<proteinExistence type="predicted"/>
<dbReference type="InterPro" id="IPR041049">
    <property type="entry name" value="DUF5615"/>
</dbReference>
<name>A0A852ZV40_9ACTN</name>
<protein>
    <submittedName>
        <fullName evidence="2">Putative nuclease of putative toxin-antitoxin system</fullName>
    </submittedName>
</protein>
<reference evidence="2 3" key="1">
    <citation type="submission" date="2020-07" db="EMBL/GenBank/DDBJ databases">
        <title>Sequencing the genomes of 1000 actinobacteria strains.</title>
        <authorList>
            <person name="Klenk H.-P."/>
        </authorList>
    </citation>
    <scope>NUCLEOTIDE SEQUENCE [LARGE SCALE GENOMIC DNA]</scope>
    <source>
        <strain evidence="2 3">DSM 18448</strain>
    </source>
</reference>
<sequence>MRFLADKNISVRLCEYLRVAGHDAVHVDHVGLHDAADADLLEHARFDQRIVVSAFTDFGLLLAAQRSFGPSVLLTREISVAPAAVLADYFVAHLDLVEQDLRQGAIVAFGTHGIRVRRLPLG</sequence>
<keyword evidence="3" id="KW-1185">Reference proteome</keyword>
<dbReference type="Pfam" id="PF18480">
    <property type="entry name" value="DUF5615"/>
    <property type="match status" value="1"/>
</dbReference>
<evidence type="ECO:0000259" key="1">
    <source>
        <dbReference type="Pfam" id="PF18480"/>
    </source>
</evidence>
<dbReference type="Proteomes" id="UP000579605">
    <property type="component" value="Unassembled WGS sequence"/>
</dbReference>
<dbReference type="EMBL" id="JACBZH010000001">
    <property type="protein sequence ID" value="NYH92576.1"/>
    <property type="molecule type" value="Genomic_DNA"/>
</dbReference>
<organism evidence="2 3">
    <name type="scientific">Actinopolymorpha rutila</name>
    <dbReference type="NCBI Taxonomy" id="446787"/>
    <lineage>
        <taxon>Bacteria</taxon>
        <taxon>Bacillati</taxon>
        <taxon>Actinomycetota</taxon>
        <taxon>Actinomycetes</taxon>
        <taxon>Propionibacteriales</taxon>
        <taxon>Actinopolymorphaceae</taxon>
        <taxon>Actinopolymorpha</taxon>
    </lineage>
</organism>
<comment type="caution">
    <text evidence="2">The sequence shown here is derived from an EMBL/GenBank/DDBJ whole genome shotgun (WGS) entry which is preliminary data.</text>
</comment>